<gene>
    <name evidence="10" type="ORF">Cvel_15255</name>
</gene>
<evidence type="ECO:0000259" key="9">
    <source>
        <dbReference type="PROSITE" id="PS52019"/>
    </source>
</evidence>
<dbReference type="GO" id="GO:0004312">
    <property type="term" value="F:fatty acid synthase activity"/>
    <property type="evidence" value="ECO:0007669"/>
    <property type="project" value="TreeGrafter"/>
</dbReference>
<evidence type="ECO:0000259" key="7">
    <source>
        <dbReference type="PROSITE" id="PS50075"/>
    </source>
</evidence>
<dbReference type="SUPFAM" id="SSF51735">
    <property type="entry name" value="NAD(P)-binding Rossmann-fold domains"/>
    <property type="match status" value="1"/>
</dbReference>
<evidence type="ECO:0000256" key="6">
    <source>
        <dbReference type="SAM" id="SignalP"/>
    </source>
</evidence>
<dbReference type="InterPro" id="IPR020807">
    <property type="entry name" value="PKS_DH"/>
</dbReference>
<dbReference type="PROSITE" id="PS00606">
    <property type="entry name" value="KS3_1"/>
    <property type="match status" value="1"/>
</dbReference>
<dbReference type="Pfam" id="PF08659">
    <property type="entry name" value="KR"/>
    <property type="match status" value="1"/>
</dbReference>
<dbReference type="PANTHER" id="PTHR43775">
    <property type="entry name" value="FATTY ACID SYNTHASE"/>
    <property type="match status" value="1"/>
</dbReference>
<dbReference type="GO" id="GO:0044550">
    <property type="term" value="P:secondary metabolite biosynthetic process"/>
    <property type="evidence" value="ECO:0007669"/>
    <property type="project" value="UniProtKB-ARBA"/>
</dbReference>
<evidence type="ECO:0000259" key="8">
    <source>
        <dbReference type="PROSITE" id="PS52004"/>
    </source>
</evidence>
<dbReference type="InterPro" id="IPR050091">
    <property type="entry name" value="PKS_NRPS_Biosynth_Enz"/>
</dbReference>
<feature type="region of interest" description="Disordered" evidence="5">
    <location>
        <begin position="2183"/>
        <end position="2202"/>
    </location>
</feature>
<feature type="domain" description="Ketosynthase family 3 (KS3)" evidence="8">
    <location>
        <begin position="1378"/>
        <end position="1810"/>
    </location>
</feature>
<dbReference type="Gene3D" id="3.40.366.10">
    <property type="entry name" value="Malonyl-Coenzyme A Acyl Carrier Protein, domain 2"/>
    <property type="match status" value="2"/>
</dbReference>
<dbReference type="SUPFAM" id="SSF52777">
    <property type="entry name" value="CoA-dependent acyltransferases"/>
    <property type="match status" value="1"/>
</dbReference>
<dbReference type="GO" id="GO:0031177">
    <property type="term" value="F:phosphopantetheine binding"/>
    <property type="evidence" value="ECO:0007669"/>
    <property type="project" value="InterPro"/>
</dbReference>
<keyword evidence="6" id="KW-0732">Signal</keyword>
<dbReference type="InterPro" id="IPR006162">
    <property type="entry name" value="Ppantetheine_attach_site"/>
</dbReference>
<dbReference type="PhylomeDB" id="A0A0G4F601"/>
<dbReference type="SUPFAM" id="SSF52151">
    <property type="entry name" value="FabD/lysophospholipase-like"/>
    <property type="match status" value="2"/>
</dbReference>
<dbReference type="GO" id="GO:0004315">
    <property type="term" value="F:3-oxoacyl-[acyl-carrier-protein] synthase activity"/>
    <property type="evidence" value="ECO:0007669"/>
    <property type="project" value="InterPro"/>
</dbReference>
<feature type="domain" description="Carrier" evidence="7">
    <location>
        <begin position="2244"/>
        <end position="2323"/>
    </location>
</feature>
<feature type="region of interest" description="Disordered" evidence="5">
    <location>
        <begin position="386"/>
        <end position="413"/>
    </location>
</feature>
<dbReference type="InterPro" id="IPR049900">
    <property type="entry name" value="PKS_mFAS_DH"/>
</dbReference>
<dbReference type="Pfam" id="PF02801">
    <property type="entry name" value="Ketoacyl-synt_C"/>
    <property type="match status" value="1"/>
</dbReference>
<dbReference type="PROSITE" id="PS00012">
    <property type="entry name" value="PHOSPHOPANTETHEINE"/>
    <property type="match status" value="2"/>
</dbReference>
<dbReference type="SUPFAM" id="SSF55048">
    <property type="entry name" value="Probable ACP-binding domain of malonyl-CoA ACP transacylase"/>
    <property type="match status" value="1"/>
</dbReference>
<dbReference type="SMART" id="SM00822">
    <property type="entry name" value="PKS_KR"/>
    <property type="match status" value="1"/>
</dbReference>
<accession>A0A0G4F601</accession>
<organism evidence="10">
    <name type="scientific">Chromera velia CCMP2878</name>
    <dbReference type="NCBI Taxonomy" id="1169474"/>
    <lineage>
        <taxon>Eukaryota</taxon>
        <taxon>Sar</taxon>
        <taxon>Alveolata</taxon>
        <taxon>Colpodellida</taxon>
        <taxon>Chromeraceae</taxon>
        <taxon>Chromera</taxon>
    </lineage>
</organism>
<dbReference type="Gene3D" id="3.40.50.720">
    <property type="entry name" value="NAD(P)-binding Rossmann-like Domain"/>
    <property type="match status" value="2"/>
</dbReference>
<evidence type="ECO:0000256" key="4">
    <source>
        <dbReference type="PROSITE-ProRule" id="PRU01363"/>
    </source>
</evidence>
<dbReference type="SMART" id="SM00825">
    <property type="entry name" value="PKS_KS"/>
    <property type="match status" value="1"/>
</dbReference>
<keyword evidence="2" id="KW-0597">Phosphoprotein</keyword>
<dbReference type="PROSITE" id="PS52004">
    <property type="entry name" value="KS3_2"/>
    <property type="match status" value="1"/>
</dbReference>
<dbReference type="InterPro" id="IPR014031">
    <property type="entry name" value="Ketoacyl_synth_C"/>
</dbReference>
<dbReference type="Pfam" id="PF00698">
    <property type="entry name" value="Acyl_transf_1"/>
    <property type="match status" value="1"/>
</dbReference>
<dbReference type="InterPro" id="IPR009081">
    <property type="entry name" value="PP-bd_ACP"/>
</dbReference>
<proteinExistence type="predicted"/>
<dbReference type="InterPro" id="IPR020806">
    <property type="entry name" value="PKS_PP-bd"/>
</dbReference>
<dbReference type="Gene3D" id="3.30.70.3290">
    <property type="match status" value="1"/>
</dbReference>
<dbReference type="InterPro" id="IPR016036">
    <property type="entry name" value="Malonyl_transacylase_ACP-bd"/>
</dbReference>
<evidence type="ECO:0000256" key="5">
    <source>
        <dbReference type="SAM" id="MobiDB-lite"/>
    </source>
</evidence>
<evidence type="ECO:0000256" key="3">
    <source>
        <dbReference type="ARBA" id="ARBA00022679"/>
    </source>
</evidence>
<feature type="region of interest" description="Disordered" evidence="5">
    <location>
        <begin position="2326"/>
        <end position="2362"/>
    </location>
</feature>
<feature type="region of interest" description="N-terminal hotdog fold" evidence="4">
    <location>
        <begin position="133"/>
        <end position="287"/>
    </location>
</feature>
<dbReference type="InterPro" id="IPR014030">
    <property type="entry name" value="Ketoacyl_synth_N"/>
</dbReference>
<dbReference type="Pfam" id="PF14765">
    <property type="entry name" value="PS-DH"/>
    <property type="match status" value="1"/>
</dbReference>
<dbReference type="InterPro" id="IPR016035">
    <property type="entry name" value="Acyl_Trfase/lysoPLipase"/>
</dbReference>
<dbReference type="PROSITE" id="PS50075">
    <property type="entry name" value="CARRIER"/>
    <property type="match status" value="2"/>
</dbReference>
<name>A0A0G4F601_9ALVE</name>
<dbReference type="InterPro" id="IPR001227">
    <property type="entry name" value="Ac_transferase_dom_sf"/>
</dbReference>
<dbReference type="SUPFAM" id="SSF50129">
    <property type="entry name" value="GroES-like"/>
    <property type="match status" value="1"/>
</dbReference>
<feature type="chain" id="PRO_5005188129" description="Carrier domain-containing protein" evidence="6">
    <location>
        <begin position="21"/>
        <end position="2854"/>
    </location>
</feature>
<dbReference type="SUPFAM" id="SSF53901">
    <property type="entry name" value="Thiolase-like"/>
    <property type="match status" value="1"/>
</dbReference>
<feature type="region of interest" description="Disordered" evidence="5">
    <location>
        <begin position="250"/>
        <end position="290"/>
    </location>
</feature>
<dbReference type="SMART" id="SM00827">
    <property type="entry name" value="PKS_AT"/>
    <property type="match status" value="1"/>
</dbReference>
<feature type="signal peptide" evidence="6">
    <location>
        <begin position="1"/>
        <end position="20"/>
    </location>
</feature>
<dbReference type="InterPro" id="IPR057326">
    <property type="entry name" value="KR_dom"/>
</dbReference>
<dbReference type="InterPro" id="IPR011032">
    <property type="entry name" value="GroES-like_sf"/>
</dbReference>
<dbReference type="Pfam" id="PF00109">
    <property type="entry name" value="ketoacyl-synt"/>
    <property type="match status" value="1"/>
</dbReference>
<feature type="region of interest" description="C-terminal hotdog fold" evidence="4">
    <location>
        <begin position="307"/>
        <end position="483"/>
    </location>
</feature>
<dbReference type="InterPro" id="IPR020841">
    <property type="entry name" value="PKS_Beta-ketoAc_synthase_dom"/>
</dbReference>
<feature type="domain" description="Carrier" evidence="7">
    <location>
        <begin position="1242"/>
        <end position="1321"/>
    </location>
</feature>
<dbReference type="InterPro" id="IPR016039">
    <property type="entry name" value="Thiolase-like"/>
</dbReference>
<dbReference type="PROSITE" id="PS52019">
    <property type="entry name" value="PKS_MFAS_DH"/>
    <property type="match status" value="1"/>
</dbReference>
<feature type="active site" description="Proton donor; for dehydratase activity" evidence="4">
    <location>
        <position position="376"/>
    </location>
</feature>
<evidence type="ECO:0008006" key="11">
    <source>
        <dbReference type="Google" id="ProtNLM"/>
    </source>
</evidence>
<reference evidence="10" key="1">
    <citation type="submission" date="2014-11" db="EMBL/GenBank/DDBJ databases">
        <authorList>
            <person name="Otto D Thomas"/>
            <person name="Naeem Raeece"/>
        </authorList>
    </citation>
    <scope>NUCLEOTIDE SEQUENCE</scope>
</reference>
<dbReference type="SMART" id="SM00826">
    <property type="entry name" value="PKS_DH"/>
    <property type="match status" value="1"/>
</dbReference>
<dbReference type="CDD" id="cd00833">
    <property type="entry name" value="PKS"/>
    <property type="match status" value="1"/>
</dbReference>
<evidence type="ECO:0000313" key="10">
    <source>
        <dbReference type="EMBL" id="CEM07506.1"/>
    </source>
</evidence>
<dbReference type="Gene3D" id="3.40.47.10">
    <property type="match status" value="1"/>
</dbReference>
<dbReference type="GO" id="GO:0006633">
    <property type="term" value="P:fatty acid biosynthetic process"/>
    <property type="evidence" value="ECO:0007669"/>
    <property type="project" value="InterPro"/>
</dbReference>
<dbReference type="InterPro" id="IPR049552">
    <property type="entry name" value="PKS_DH_N"/>
</dbReference>
<dbReference type="Pfam" id="PF21089">
    <property type="entry name" value="PKS_DH_N"/>
    <property type="match status" value="1"/>
</dbReference>
<feature type="active site" description="Proton acceptor; for dehydratase activity" evidence="4">
    <location>
        <position position="168"/>
    </location>
</feature>
<protein>
    <recommendedName>
        <fullName evidence="11">Carrier domain-containing protein</fullName>
    </recommendedName>
</protein>
<dbReference type="Gene3D" id="1.10.1200.10">
    <property type="entry name" value="ACP-like"/>
    <property type="match status" value="2"/>
</dbReference>
<dbReference type="InterPro" id="IPR014043">
    <property type="entry name" value="Acyl_transferase_dom"/>
</dbReference>
<feature type="compositionally biased region" description="Low complexity" evidence="5">
    <location>
        <begin position="2209"/>
        <end position="2226"/>
    </location>
</feature>
<dbReference type="Gene3D" id="3.10.129.110">
    <property type="entry name" value="Polyketide synthase dehydratase"/>
    <property type="match status" value="1"/>
</dbReference>
<dbReference type="InterPro" id="IPR042104">
    <property type="entry name" value="PKS_dehydratase_sf"/>
</dbReference>
<dbReference type="SUPFAM" id="SSF47336">
    <property type="entry name" value="ACP-like"/>
    <property type="match status" value="2"/>
</dbReference>
<dbReference type="InterPro" id="IPR018201">
    <property type="entry name" value="Ketoacyl_synth_AS"/>
</dbReference>
<keyword evidence="3" id="KW-0808">Transferase</keyword>
<dbReference type="InterPro" id="IPR036291">
    <property type="entry name" value="NAD(P)-bd_dom_sf"/>
</dbReference>
<feature type="domain" description="PKS/mFAS DH" evidence="9">
    <location>
        <begin position="133"/>
        <end position="483"/>
    </location>
</feature>
<dbReference type="VEuPathDB" id="CryptoDB:Cvel_15255"/>
<sequence>MCSASFWAEHVLAPVRFLSALRTVAACAGRATDRDSRPIFVEVGPRPTLINMARQCLAVSAGANKLPSVISWECSQDPQRDSRKTFQAAADSVLAALKQQGEKKANTGSLPTEGRVVHHGWNHKAWPWTDAGHPLLGPLRSSSPACMPGSFRFEGPLGREICSLLDDHRVCGRAVVPAAAILEVAAAAAEEEVRSRQHEFSEGGVSSVVIRELAFERPILLPAETQLEASSSLVLGVKAEDGGSSGFRVSVYSKEENDREEEGDEDGEEADVDEHAEGQVVPVPPANRNDGGAERILEALRSRCPDAVRVEPEGLYRFLFEQGLEYGPRFRTVQSLSVSLTSSAESPPEALCRLEVPSHLSNFGETGFRLHPSLIDGALQCASFLSSGGTPEASQQGKTPQQQSGQAVKENRRPFIPASVEEARIDRVPAGRPLWAHVCLRKKIATESGGSIADVRLFDEQSGAQVGILAGVRFQRADLSKALRPPPRVHRNLLWEVQWEMLSMPEGRAENGPGKDLTISGKPILFISCPHEGAAVAAFKERLQSLQGTRGHAILHFGDLPPQSELESLLVGGRFARVISLAGAFPGTEEGGEAAEVSEGIAELLQVTRALHSVLSRASESSDSSPSRDKGTVTPVLVVTRGAWSRPLPASPVEEQRGERPAANPLRAGLWGFCRSARLELCKLGVSEVATPEGVSVLSESLLRCADLEGVSASVEDGKGGGLVGEVRRVLEGFAVHQKEEELLLLRLSEEMGEGQTLMAPRLHPSDAAPSLTERGGPCELTLSPSYSDDDTQTAAALRTRVQGLRREPAEAPLPSPEEIEVRLRAVFLSRDSLESLKLVSGRKLSGHTTVKIPFAGTVVQSGPSVAGLKGGDDVTGFLSVTLSEGLRLPSHCKAPASECMKAPESILLEDACIPADSSRHRTVRVSVGEQAVGELDRAVEGVLSGDSGDSLLFQFPSAVGEDSVRVRDGAVAVTGGFGALGLLVARWLVEEGVKRLVLVSRRGEPDKVTRESETFRWLSSSSARVIPFRCDVARGTECKRLVEGIRDLRGIVHAAGVLEDGSIPQQDSDKLRRVFAGKAEGAWNLHRASEASGVRLDFFVLFSSVVGLLGNFGQSGYGAANAALDALAEYRRARGLSAHSIQWGPWREQGMGAGGVAAAHFERSGMPAVSNGVGLSVLSGVVRSSSAVVVCCQELKWNKFLQRYGQTPALLERAAPAVTQKKAAIADCSTQSSPLSSLPEEELRQHVSNVVVETAADILGRGAGELPLDAPLQQLGVDSLAAVEMRNALASKLAPVRLPATALFDYPTLSAVIGFNIRKLRELAPVSTPSSATTAESSVGIRVELEGVPRDDGRPSSLMGVPLSLLPSGSSLSMSSELGLAVTGMACRFPGGVTSPDEFWEMMERKADCMGPIPASRWNHSEWFDPEAGSPGVSYYMQEAAFLEGGEKFDNDFFGIPAVEVPSMDPQQRVMMEVAQEAFDSARFSADWLRDRNVGVYIGVFNHDWHLVTQDTGSLRSSAFTATGTYANVIANRVSFFFGTRGPSMAIDTACSASLVALDLGVQQLRSHGSEAALCGGVNMMLSPQAFVACCKARMLSAESRCKTFDENANGYARGEGCGAVVLKLLHRAVRDGDPVRAVVRGSASNHVGRSMSLTAPNGPAQVECIQRALNTGGVRASEVSFVETHGTGTSLGDPIEMGALREVYGEGRRSDSPLVLGAVKTNIGHLEGAAGIAGFIKLVLVLQHRSAPPNLHLKTLNPHLDVDGFPVVFPKEKTALSSGLVEREGGALLGAVSSFGFGGANAHVVVEGRPAPPAEAAPSSESSAKPFVVFLFTGQGSQSIGMGKGLFESEPVFRRALERCAGVLDPLLSIPLLALLYPPEGSSKEKSEAVLNETQNAQPALFALEWALFELWRSRGVEPSAVMGHSLGELVAATAAGVMRLEDALWLVAERARVMAASPKNGGVMVACRSSAGEFESALSSVEASPGSGCADVRQHVSLAAENGPQSIVVSGREAEVELVIGALGQTGRARRLRVSHAFHSPLMAEAAGRFGKAVEEKGEAVLSEPVKGVSLVSCLTGEEVGSEMCSASFWAEHVLAPVRFLSALRTVAACAGRATDSDSRLIFVEVGPRPTLINMGRRGVPFSPSTESFWFSSLDPSAGQTAEGGSDVFHIACKSVVAQTQQRSPQSQSTRKWNHKAWPWPPVRHPSVMSGSRSASSVPVSARDSFDPSNVGVGTGDAVARGVSQIVVETATEILGREVGEGETALPLDAPLQQLGLDSLAAVEMRNALASKLAPVRLPAAFVSEQPTLSALSDFLTERVRESASSRAASERPPEDGNEKGEKVGGDLLEEKETETRPLSMETLKGQEKGGESLSGFRKEFEIPLCAKEHLGSGWRRVVPPFVKNLFFPLYTRCYYAAILEFHLRFHEREVDPLALRRVLVRLFEEHPILRARVKKLKGTRTVRQWCAHVPDEAEVIEERDVNRDLPFRVLDQEDRWDRVRTQQRKAISSLDHLLCAFTLVLPTSTLHINIHHAIADLHTVILLARSIAGLYARAVHPSRQRGRTGQRRLPDLPRPEETFVGRVTEWQRESAPHPIPPSWTINKKTHFGIKPNMPTRFFMPANSMRCFESFGPLSVPSVVQSLQQTSSAPSAGGGRLTWRILMMTVWLKAIKRHTGRHSKMVVDEVVDPRSFDWLPPEFTATWGSLATVVQWELEYDETASVIENARRVAESLKAQAESAPVWQKAFGWANGRLGRSEGWIFNFFEIPDLSRLGVSLESRTPPLWSGFHQRDRSLEVWMTPPESVGRGRSLSFKILFDAINFTRRRVRRFGDVLAQEILNFDAQVATQGRE</sequence>
<dbReference type="Pfam" id="PF00550">
    <property type="entry name" value="PP-binding"/>
    <property type="match status" value="2"/>
</dbReference>
<feature type="compositionally biased region" description="Basic and acidic residues" evidence="5">
    <location>
        <begin position="2326"/>
        <end position="2359"/>
    </location>
</feature>
<feature type="compositionally biased region" description="Low complexity" evidence="5">
    <location>
        <begin position="2183"/>
        <end position="2194"/>
    </location>
</feature>
<feature type="compositionally biased region" description="Low complexity" evidence="5">
    <location>
        <begin position="394"/>
        <end position="406"/>
    </location>
</feature>
<dbReference type="InterPro" id="IPR049551">
    <property type="entry name" value="PKS_DH_C"/>
</dbReference>
<dbReference type="Gene3D" id="3.90.180.10">
    <property type="entry name" value="Medium-chain alcohol dehydrogenases, catalytic domain"/>
    <property type="match status" value="1"/>
</dbReference>
<feature type="region of interest" description="Disordered" evidence="5">
    <location>
        <begin position="2207"/>
        <end position="2227"/>
    </location>
</feature>
<dbReference type="Gene3D" id="3.30.559.10">
    <property type="entry name" value="Chloramphenicol acetyltransferase-like domain"/>
    <property type="match status" value="1"/>
</dbReference>
<dbReference type="InterPro" id="IPR023213">
    <property type="entry name" value="CAT-like_dom_sf"/>
</dbReference>
<evidence type="ECO:0000256" key="2">
    <source>
        <dbReference type="ARBA" id="ARBA00022553"/>
    </source>
</evidence>
<evidence type="ECO:0000256" key="1">
    <source>
        <dbReference type="ARBA" id="ARBA00022450"/>
    </source>
</evidence>
<dbReference type="InterPro" id="IPR036736">
    <property type="entry name" value="ACP-like_sf"/>
</dbReference>
<keyword evidence="1" id="KW-0596">Phosphopantetheine</keyword>
<dbReference type="EMBL" id="CDMZ01000131">
    <property type="protein sequence ID" value="CEM07506.1"/>
    <property type="molecule type" value="Genomic_DNA"/>
</dbReference>
<dbReference type="PANTHER" id="PTHR43775:SF37">
    <property type="entry name" value="SI:DKEY-61P9.11"/>
    <property type="match status" value="1"/>
</dbReference>
<dbReference type="SMART" id="SM00823">
    <property type="entry name" value="PKS_PP"/>
    <property type="match status" value="2"/>
</dbReference>
<feature type="compositionally biased region" description="Acidic residues" evidence="5">
    <location>
        <begin position="258"/>
        <end position="274"/>
    </location>
</feature>
<dbReference type="InterPro" id="IPR013968">
    <property type="entry name" value="PKS_KR"/>
</dbReference>